<evidence type="ECO:0000256" key="5">
    <source>
        <dbReference type="ARBA" id="ARBA00022777"/>
    </source>
</evidence>
<keyword evidence="4 8" id="KW-0547">Nucleotide-binding</keyword>
<dbReference type="InterPro" id="IPR015943">
    <property type="entry name" value="WD40/YVTN_repeat-like_dom_sf"/>
</dbReference>
<dbReference type="SUPFAM" id="SSF56112">
    <property type="entry name" value="Protein kinase-like (PK-like)"/>
    <property type="match status" value="1"/>
</dbReference>
<dbReference type="PROSITE" id="PS50082">
    <property type="entry name" value="WD_REPEATS_2"/>
    <property type="match status" value="3"/>
</dbReference>
<evidence type="ECO:0000256" key="2">
    <source>
        <dbReference type="ARBA" id="ARBA00022679"/>
    </source>
</evidence>
<feature type="repeat" description="WD" evidence="7">
    <location>
        <begin position="481"/>
        <end position="512"/>
    </location>
</feature>
<protein>
    <submittedName>
        <fullName evidence="11">Transcriptional corepressor LEUNIG-like</fullName>
    </submittedName>
</protein>
<evidence type="ECO:0000256" key="8">
    <source>
        <dbReference type="PROSITE-ProRule" id="PRU10141"/>
    </source>
</evidence>
<dbReference type="PROSITE" id="PS00107">
    <property type="entry name" value="PROTEIN_KINASE_ATP"/>
    <property type="match status" value="1"/>
</dbReference>
<dbReference type="CDD" id="cd00200">
    <property type="entry name" value="WD40"/>
    <property type="match status" value="1"/>
</dbReference>
<keyword evidence="12" id="KW-1185">Reference proteome</keyword>
<dbReference type="STRING" id="4540.A0A3L6T5K4"/>
<comment type="caution">
    <text evidence="11">The sequence shown here is derived from an EMBL/GenBank/DDBJ whole genome shotgun (WGS) entry which is preliminary data.</text>
</comment>
<keyword evidence="6 8" id="KW-0067">ATP-binding</keyword>
<dbReference type="InterPro" id="IPR019775">
    <property type="entry name" value="WD40_repeat_CS"/>
</dbReference>
<dbReference type="SMART" id="SM00320">
    <property type="entry name" value="WD40"/>
    <property type="match status" value="6"/>
</dbReference>
<dbReference type="Gene3D" id="1.10.510.10">
    <property type="entry name" value="Transferase(Phosphotransferase) domain 1"/>
    <property type="match status" value="1"/>
</dbReference>
<dbReference type="InterPro" id="IPR011009">
    <property type="entry name" value="Kinase-like_dom_sf"/>
</dbReference>
<dbReference type="InterPro" id="IPR000719">
    <property type="entry name" value="Prot_kinase_dom"/>
</dbReference>
<dbReference type="FunFam" id="3.30.200.20:FF:000465">
    <property type="entry name" value="Cysteine-rich receptor-like protein kinase 6"/>
    <property type="match status" value="1"/>
</dbReference>
<organism evidence="11 12">
    <name type="scientific">Panicum miliaceum</name>
    <name type="common">Proso millet</name>
    <name type="synonym">Broomcorn millet</name>
    <dbReference type="NCBI Taxonomy" id="4540"/>
    <lineage>
        <taxon>Eukaryota</taxon>
        <taxon>Viridiplantae</taxon>
        <taxon>Streptophyta</taxon>
        <taxon>Embryophyta</taxon>
        <taxon>Tracheophyta</taxon>
        <taxon>Spermatophyta</taxon>
        <taxon>Magnoliopsida</taxon>
        <taxon>Liliopsida</taxon>
        <taxon>Poales</taxon>
        <taxon>Poaceae</taxon>
        <taxon>PACMAD clade</taxon>
        <taxon>Panicoideae</taxon>
        <taxon>Panicodae</taxon>
        <taxon>Paniceae</taxon>
        <taxon>Panicinae</taxon>
        <taxon>Panicum</taxon>
        <taxon>Panicum sect. Panicum</taxon>
    </lineage>
</organism>
<dbReference type="GO" id="GO:0004672">
    <property type="term" value="F:protein kinase activity"/>
    <property type="evidence" value="ECO:0007669"/>
    <property type="project" value="InterPro"/>
</dbReference>
<evidence type="ECO:0000256" key="4">
    <source>
        <dbReference type="ARBA" id="ARBA00022741"/>
    </source>
</evidence>
<evidence type="ECO:0000256" key="6">
    <source>
        <dbReference type="ARBA" id="ARBA00022840"/>
    </source>
</evidence>
<accession>A0A3L6T5K4</accession>
<feature type="repeat" description="WD" evidence="7">
    <location>
        <begin position="523"/>
        <end position="564"/>
    </location>
</feature>
<name>A0A3L6T5K4_PANMI</name>
<dbReference type="InterPro" id="IPR036322">
    <property type="entry name" value="WD40_repeat_dom_sf"/>
</dbReference>
<evidence type="ECO:0000256" key="1">
    <source>
        <dbReference type="ARBA" id="ARBA00022574"/>
    </source>
</evidence>
<dbReference type="InterPro" id="IPR008271">
    <property type="entry name" value="Ser/Thr_kinase_AS"/>
</dbReference>
<proteinExistence type="predicted"/>
<dbReference type="SUPFAM" id="SSF50978">
    <property type="entry name" value="WD40 repeat-like"/>
    <property type="match status" value="1"/>
</dbReference>
<keyword evidence="2" id="KW-0808">Transferase</keyword>
<dbReference type="PANTHER" id="PTHR45707:SF71">
    <property type="entry name" value="PROTEIN KINASE DOMAIN-CONTAINING PROTEIN"/>
    <property type="match status" value="1"/>
</dbReference>
<dbReference type="FunFam" id="2.130.10.10:FF:000495">
    <property type="entry name" value="Transcriptional corepressor LEUNIG"/>
    <property type="match status" value="1"/>
</dbReference>
<evidence type="ECO:0000256" key="3">
    <source>
        <dbReference type="ARBA" id="ARBA00022737"/>
    </source>
</evidence>
<keyword evidence="1 7" id="KW-0853">WD repeat</keyword>
<dbReference type="PROSITE" id="PS00108">
    <property type="entry name" value="PROTEIN_KINASE_ST"/>
    <property type="match status" value="1"/>
</dbReference>
<dbReference type="PANTHER" id="PTHR45707">
    <property type="entry name" value="C2 CALCIUM/LIPID-BINDING PLANT PHOSPHORIBOSYLTRANSFERASE FAMILY PROTEIN"/>
    <property type="match status" value="1"/>
</dbReference>
<dbReference type="PROSITE" id="PS50294">
    <property type="entry name" value="WD_REPEATS_REGION"/>
    <property type="match status" value="2"/>
</dbReference>
<evidence type="ECO:0000256" key="7">
    <source>
        <dbReference type="PROSITE-ProRule" id="PRU00221"/>
    </source>
</evidence>
<dbReference type="Pfam" id="PF00069">
    <property type="entry name" value="Pkinase"/>
    <property type="match status" value="1"/>
</dbReference>
<dbReference type="AlphaFoldDB" id="A0A3L6T5K4"/>
<feature type="compositionally biased region" description="Basic and acidic residues" evidence="9">
    <location>
        <begin position="1"/>
        <end position="11"/>
    </location>
</feature>
<dbReference type="PROSITE" id="PS50011">
    <property type="entry name" value="PROTEIN_KINASE_DOM"/>
    <property type="match status" value="1"/>
</dbReference>
<evidence type="ECO:0000256" key="9">
    <source>
        <dbReference type="SAM" id="MobiDB-lite"/>
    </source>
</evidence>
<evidence type="ECO:0000313" key="11">
    <source>
        <dbReference type="EMBL" id="RLN30704.1"/>
    </source>
</evidence>
<dbReference type="Proteomes" id="UP000275267">
    <property type="component" value="Unassembled WGS sequence"/>
</dbReference>
<feature type="binding site" evidence="8">
    <location>
        <position position="151"/>
    </location>
    <ligand>
        <name>ATP</name>
        <dbReference type="ChEBI" id="CHEBI:30616"/>
    </ligand>
</feature>
<dbReference type="PROSITE" id="PS00678">
    <property type="entry name" value="WD_REPEATS_1"/>
    <property type="match status" value="1"/>
</dbReference>
<gene>
    <name evidence="11" type="ORF">C2845_PM05G15300</name>
</gene>
<feature type="repeat" description="WD" evidence="7">
    <location>
        <begin position="566"/>
        <end position="603"/>
    </location>
</feature>
<dbReference type="Pfam" id="PF00400">
    <property type="entry name" value="WD40"/>
    <property type="match status" value="4"/>
</dbReference>
<evidence type="ECO:0000259" key="10">
    <source>
        <dbReference type="PROSITE" id="PS50011"/>
    </source>
</evidence>
<keyword evidence="5" id="KW-0418">Kinase</keyword>
<dbReference type="EMBL" id="PQIB02000003">
    <property type="protein sequence ID" value="RLN30704.1"/>
    <property type="molecule type" value="Genomic_DNA"/>
</dbReference>
<dbReference type="InterPro" id="IPR001680">
    <property type="entry name" value="WD40_rpt"/>
</dbReference>
<feature type="compositionally biased region" description="Low complexity" evidence="9">
    <location>
        <begin position="13"/>
        <end position="31"/>
    </location>
</feature>
<dbReference type="SMART" id="SM00220">
    <property type="entry name" value="S_TKc"/>
    <property type="match status" value="1"/>
</dbReference>
<keyword evidence="3" id="KW-0677">Repeat</keyword>
<feature type="region of interest" description="Disordered" evidence="9">
    <location>
        <begin position="1"/>
        <end position="56"/>
    </location>
</feature>
<feature type="domain" description="Protein kinase" evidence="10">
    <location>
        <begin position="123"/>
        <end position="412"/>
    </location>
</feature>
<dbReference type="GO" id="GO:0005524">
    <property type="term" value="F:ATP binding"/>
    <property type="evidence" value="ECO:0007669"/>
    <property type="project" value="UniProtKB-UniRule"/>
</dbReference>
<reference evidence="12" key="1">
    <citation type="journal article" date="2019" name="Nat. Commun.">
        <title>The genome of broomcorn millet.</title>
        <authorList>
            <person name="Zou C."/>
            <person name="Miki D."/>
            <person name="Li D."/>
            <person name="Tang Q."/>
            <person name="Xiao L."/>
            <person name="Rajput S."/>
            <person name="Deng P."/>
            <person name="Jia W."/>
            <person name="Huang R."/>
            <person name="Zhang M."/>
            <person name="Sun Y."/>
            <person name="Hu J."/>
            <person name="Fu X."/>
            <person name="Schnable P.S."/>
            <person name="Li F."/>
            <person name="Zhang H."/>
            <person name="Feng B."/>
            <person name="Zhu X."/>
            <person name="Liu R."/>
            <person name="Schnable J.C."/>
            <person name="Zhu J.-K."/>
            <person name="Zhang H."/>
        </authorList>
    </citation>
    <scope>NUCLEOTIDE SEQUENCE [LARGE SCALE GENOMIC DNA]</scope>
</reference>
<evidence type="ECO:0000313" key="12">
    <source>
        <dbReference type="Proteomes" id="UP000275267"/>
    </source>
</evidence>
<dbReference type="Gene3D" id="3.30.200.20">
    <property type="entry name" value="Phosphorylase Kinase, domain 1"/>
    <property type="match status" value="1"/>
</dbReference>
<sequence>MVKGTHRDQVKDGASAAASSGSGVAAEASTSRVAMAETSRTAAARRQPPRGVVSRWRQSPSALSVAVFLSKKGKLVRKKAGPSSSQRVRNASGLNRLGSVLADPCVQPHRFTLAELREITHYFSDEQLLGEGAFGKVYKGVLQNGDTIAVKRLKLTMAVIQDKQYENEARHLMRLKHPNIVQLVGYCSETEKKLVPHNGIFVYAEEFERLLCLEYLPKGNLRGYLSDESSGLDWSTRYKIIEGICYGLHYLHEEWQDTPIIHMDLKPANIMLDGNMVPKIADFGLSRLFGEEQTRTCTRSCNGTPGYMAPEYIDKGIITKKLDIFSLGVIIIEIMTGHKEYPDEIETSSQQYIELVLNKWRHRPRKAPGYTSGDIDYQQIKRCIQIGLLCVKFDQAKRPTIRRLIKMLDGTEGAEAECINEKKDDVDRLLEDGSLDDNVEFFLSQDDMDPRDNLGRCMDAGKGFGFFEVAKARARSEVAKACASSTKVVCCHFSSDGKLLATGGHDKKVVLWGTEPLRPKSSLEEHSFLITDVRFSPSMSRLATSSFDKTVRVWDADNTDYSIRAFTGHSAAVISLDFHPNKEDMICSCDSDGEVRSWSINNGICLTCVKVFKGGATQMRFQPCKGKYLAAASEKAIYILDGETQHACRNPLQGHNKFIQSFCWDSAGDYLASVSEDSVRIWSFTSGHDGEFVHELNCSRNKFYSCVFHPTYPSLLVIGCYESLELWDIREKNTMTFNNAHEGMISALAASSATGKVASVDCSREGSARDGHLANRLVNGFSGGIPAGGASSRNSARTGSSAAAERAPCAGRVGVGAGAGSAGDGD</sequence>
<dbReference type="FunFam" id="2.130.10.10:FF:000353">
    <property type="entry name" value="Transcriptional corepressor LEUNIG"/>
    <property type="match status" value="1"/>
</dbReference>
<dbReference type="Gene3D" id="2.130.10.10">
    <property type="entry name" value="YVTN repeat-like/Quinoprotein amine dehydrogenase"/>
    <property type="match status" value="2"/>
</dbReference>
<dbReference type="OrthoDB" id="47802at2759"/>
<dbReference type="InterPro" id="IPR017441">
    <property type="entry name" value="Protein_kinase_ATP_BS"/>
</dbReference>
<dbReference type="FunFam" id="1.10.510.10:FF:000625">
    <property type="entry name" value="Cysteine-rich receptor-like protein kinase 6"/>
    <property type="match status" value="1"/>
</dbReference>